<dbReference type="EMBL" id="FTPK01000001">
    <property type="protein sequence ID" value="SIT66407.1"/>
    <property type="molecule type" value="Genomic_DNA"/>
</dbReference>
<dbReference type="InterPro" id="IPR000462">
    <property type="entry name" value="CDP-OH_P_trans"/>
</dbReference>
<comment type="catalytic activity">
    <reaction evidence="13">
        <text>a CDP-1,2-diacyl-sn-glycerol + sn-glycerol 3-phosphate = a 1,2-diacyl-sn-glycero-3-phospho-(1'-sn-glycero-3'-phosphate) + CMP + H(+)</text>
        <dbReference type="Rhea" id="RHEA:12593"/>
        <dbReference type="ChEBI" id="CHEBI:15378"/>
        <dbReference type="ChEBI" id="CHEBI:57597"/>
        <dbReference type="ChEBI" id="CHEBI:58332"/>
        <dbReference type="ChEBI" id="CHEBI:60110"/>
        <dbReference type="ChEBI" id="CHEBI:60377"/>
        <dbReference type="EC" id="2.7.8.5"/>
    </reaction>
</comment>
<evidence type="ECO:0000256" key="13">
    <source>
        <dbReference type="ARBA" id="ARBA00048586"/>
    </source>
</evidence>
<dbReference type="GO" id="GO:0008444">
    <property type="term" value="F:CDP-diacylglycerol-glycerol-3-phosphate 3-phosphatidyltransferase activity"/>
    <property type="evidence" value="ECO:0007669"/>
    <property type="project" value="UniProtKB-EC"/>
</dbReference>
<evidence type="ECO:0000256" key="14">
    <source>
        <dbReference type="SAM" id="Phobius"/>
    </source>
</evidence>
<keyword evidence="9" id="KW-0443">Lipid metabolism</keyword>
<evidence type="ECO:0000256" key="1">
    <source>
        <dbReference type="ARBA" id="ARBA00004141"/>
    </source>
</evidence>
<evidence type="ECO:0000256" key="5">
    <source>
        <dbReference type="ARBA" id="ARBA00014944"/>
    </source>
</evidence>
<sequence length="186" mass="20409">MNFRQIPNTITLARIALSVPIVLSLLGEEYALVLLLLLLAGLSDGLDGWLVRRYGWYTRLGGYLDPLADKILVLSTYLTVAYIGLIPWWLVLLVMGREVVIVGGALLFRLLTRSLEMQPLFISKVNTFAQIVLVLSVIIDAGAIIVIPVAYLEALFLVVAGTTIGSGLAYMIAWGRKAWQHGRVAS</sequence>
<evidence type="ECO:0000256" key="11">
    <source>
        <dbReference type="ARBA" id="ARBA00023209"/>
    </source>
</evidence>
<comment type="pathway">
    <text evidence="2">Phospholipid metabolism; phosphatidylglycerol biosynthesis; phosphatidylglycerol from CDP-diacylglycerol: step 1/2.</text>
</comment>
<feature type="transmembrane region" description="Helical" evidence="14">
    <location>
        <begin position="154"/>
        <end position="173"/>
    </location>
</feature>
<evidence type="ECO:0000256" key="9">
    <source>
        <dbReference type="ARBA" id="ARBA00023098"/>
    </source>
</evidence>
<evidence type="ECO:0000256" key="2">
    <source>
        <dbReference type="ARBA" id="ARBA00005042"/>
    </source>
</evidence>
<evidence type="ECO:0000256" key="3">
    <source>
        <dbReference type="ARBA" id="ARBA00010441"/>
    </source>
</evidence>
<keyword evidence="7 14" id="KW-0812">Transmembrane</keyword>
<evidence type="ECO:0000256" key="6">
    <source>
        <dbReference type="ARBA" id="ARBA00022516"/>
    </source>
</evidence>
<keyword evidence="11" id="KW-0594">Phospholipid biosynthesis</keyword>
<dbReference type="GO" id="GO:0046474">
    <property type="term" value="P:glycerophospholipid biosynthetic process"/>
    <property type="evidence" value="ECO:0007669"/>
    <property type="project" value="TreeGrafter"/>
</dbReference>
<keyword evidence="16" id="KW-1185">Reference proteome</keyword>
<gene>
    <name evidence="15" type="ORF">SAMN05216526_0586</name>
</gene>
<dbReference type="InterPro" id="IPR004570">
    <property type="entry name" value="Phosphatidylglycerol_P_synth"/>
</dbReference>
<accession>A0A1R3VQV4</accession>
<keyword evidence="12" id="KW-1208">Phospholipid metabolism</keyword>
<proteinExistence type="inferred from homology"/>
<feature type="transmembrane region" description="Helical" evidence="14">
    <location>
        <begin position="71"/>
        <end position="93"/>
    </location>
</feature>
<evidence type="ECO:0000256" key="8">
    <source>
        <dbReference type="ARBA" id="ARBA00022989"/>
    </source>
</evidence>
<dbReference type="Proteomes" id="UP000223759">
    <property type="component" value="Unassembled WGS sequence"/>
</dbReference>
<keyword evidence="10 14" id="KW-0472">Membrane</keyword>
<evidence type="ECO:0000313" key="16">
    <source>
        <dbReference type="Proteomes" id="UP000223759"/>
    </source>
</evidence>
<evidence type="ECO:0000256" key="7">
    <source>
        <dbReference type="ARBA" id="ARBA00022692"/>
    </source>
</evidence>
<dbReference type="InterPro" id="IPR043130">
    <property type="entry name" value="CDP-OH_PTrfase_TM_dom"/>
</dbReference>
<protein>
    <recommendedName>
        <fullName evidence="5">CDP-diacylglycerol--glycerol-3-phosphate 3-phosphatidyltransferase</fullName>
        <ecNumber evidence="4">2.7.8.5</ecNumber>
    </recommendedName>
</protein>
<dbReference type="EC" id="2.7.8.5" evidence="4"/>
<keyword evidence="6" id="KW-0444">Lipid biosynthesis</keyword>
<reference evidence="15 16" key="1">
    <citation type="submission" date="2017-01" db="EMBL/GenBank/DDBJ databases">
        <authorList>
            <person name="Mah S.A."/>
            <person name="Swanson W.J."/>
            <person name="Moy G.W."/>
            <person name="Vacquier V.D."/>
        </authorList>
    </citation>
    <scope>NUCLEOTIDE SEQUENCE [LARGE SCALE GENOMIC DNA]</scope>
    <source>
        <strain evidence="15 16">M9</strain>
    </source>
</reference>
<dbReference type="STRING" id="233100.SAMN05216526_0586"/>
<dbReference type="PANTHER" id="PTHR14269">
    <property type="entry name" value="CDP-DIACYLGLYCEROL--GLYCEROL-3-PHOSPHATE 3-PHOSPHATIDYLTRANSFERASE-RELATED"/>
    <property type="match status" value="1"/>
</dbReference>
<dbReference type="Gene3D" id="1.20.120.1760">
    <property type="match status" value="1"/>
</dbReference>
<feature type="transmembrane region" description="Helical" evidence="14">
    <location>
        <begin position="127"/>
        <end position="148"/>
    </location>
</feature>
<dbReference type="OrthoDB" id="9796672at2"/>
<dbReference type="GO" id="GO:0016020">
    <property type="term" value="C:membrane"/>
    <property type="evidence" value="ECO:0007669"/>
    <property type="project" value="UniProtKB-SubCell"/>
</dbReference>
<evidence type="ECO:0000313" key="15">
    <source>
        <dbReference type="EMBL" id="SIT66407.1"/>
    </source>
</evidence>
<evidence type="ECO:0000256" key="4">
    <source>
        <dbReference type="ARBA" id="ARBA00013170"/>
    </source>
</evidence>
<comment type="similarity">
    <text evidence="3">Belongs to the CDP-alcohol phosphatidyltransferase class-I family.</text>
</comment>
<organism evidence="15 16">
    <name type="scientific">Ectothiorhodosinus mongolicus</name>
    <dbReference type="NCBI Taxonomy" id="233100"/>
    <lineage>
        <taxon>Bacteria</taxon>
        <taxon>Pseudomonadati</taxon>
        <taxon>Pseudomonadota</taxon>
        <taxon>Gammaproteobacteria</taxon>
        <taxon>Chromatiales</taxon>
        <taxon>Ectothiorhodospiraceae</taxon>
        <taxon>Ectothiorhodosinus</taxon>
    </lineage>
</organism>
<dbReference type="AlphaFoldDB" id="A0A1R3VQV4"/>
<comment type="subcellular location">
    <subcellularLocation>
        <location evidence="1">Membrane</location>
        <topology evidence="1">Multi-pass membrane protein</topology>
    </subcellularLocation>
</comment>
<feature type="transmembrane region" description="Helical" evidence="14">
    <location>
        <begin position="30"/>
        <end position="50"/>
    </location>
</feature>
<dbReference type="PIRSF" id="PIRSF000847">
    <property type="entry name" value="Phos_ph_gly_syn"/>
    <property type="match status" value="1"/>
</dbReference>
<name>A0A1R3VQV4_9GAMM</name>
<dbReference type="InterPro" id="IPR050324">
    <property type="entry name" value="CDP-alcohol_PTase-I"/>
</dbReference>
<dbReference type="RefSeq" id="WP_076754761.1">
    <property type="nucleotide sequence ID" value="NZ_CP023018.1"/>
</dbReference>
<dbReference type="Pfam" id="PF01066">
    <property type="entry name" value="CDP-OH_P_transf"/>
    <property type="match status" value="1"/>
</dbReference>
<evidence type="ECO:0000256" key="12">
    <source>
        <dbReference type="ARBA" id="ARBA00023264"/>
    </source>
</evidence>
<evidence type="ECO:0000256" key="10">
    <source>
        <dbReference type="ARBA" id="ARBA00023136"/>
    </source>
</evidence>
<dbReference type="PANTHER" id="PTHR14269:SF11">
    <property type="entry name" value="CDP-DIACYLGLYCEROL--GLYCEROL-3-PHOSPHATE 3-PHOSPHATIDYLTRANSFERASE"/>
    <property type="match status" value="1"/>
</dbReference>
<keyword evidence="8 14" id="KW-1133">Transmembrane helix</keyword>